<dbReference type="RefSeq" id="WP_105531700.1">
    <property type="nucleotide sequence ID" value="NZ_PUGF01000008.1"/>
</dbReference>
<evidence type="ECO:0000256" key="2">
    <source>
        <dbReference type="ARBA" id="ARBA00023015"/>
    </source>
</evidence>
<feature type="domain" description="HTH lysR-type" evidence="5">
    <location>
        <begin position="1"/>
        <end position="59"/>
    </location>
</feature>
<comment type="caution">
    <text evidence="6">The sequence shown here is derived from an EMBL/GenBank/DDBJ whole genome shotgun (WGS) entry which is preliminary data.</text>
</comment>
<sequence>MDRLLSMEVFVAVVESGSLTAAAELFGISPPMVGKHIRHLEQRLGASLLSRTTRRQNLTEIGRSYYPRCKALLEELRATEAGTQAMQATPRGHLRLSTTVTYGSIQLAPLLTEYLNNYPDISVELTLNDQVVDLIEEGYDAVIRVGELADSNLIARPLQPYHMAVCAAPSYLTKHGTPVTPEQLTNHQCLNFTHSNQRVEWRLQQADGEFSTQSNGRFQSNNGQALRMAALQGFGIIMQPQLLVADDLVQGHLVSILSDYLAPPRPVHLVYLRDRQQVPKLSTFIEFMMQRLGA</sequence>
<dbReference type="AlphaFoldDB" id="A0A2S9H031"/>
<dbReference type="GO" id="GO:0043565">
    <property type="term" value="F:sequence-specific DNA binding"/>
    <property type="evidence" value="ECO:0007669"/>
    <property type="project" value="TreeGrafter"/>
</dbReference>
<dbReference type="Pfam" id="PF03466">
    <property type="entry name" value="LysR_substrate"/>
    <property type="match status" value="1"/>
</dbReference>
<comment type="similarity">
    <text evidence="1">Belongs to the LysR transcriptional regulatory family.</text>
</comment>
<proteinExistence type="inferred from homology"/>
<dbReference type="Proteomes" id="UP000237839">
    <property type="component" value="Unassembled WGS sequence"/>
</dbReference>
<gene>
    <name evidence="6" type="ORF">S2091_2048</name>
</gene>
<dbReference type="Pfam" id="PF00126">
    <property type="entry name" value="HTH_1"/>
    <property type="match status" value="1"/>
</dbReference>
<evidence type="ECO:0000256" key="4">
    <source>
        <dbReference type="ARBA" id="ARBA00023163"/>
    </source>
</evidence>
<dbReference type="Gene3D" id="3.40.190.290">
    <property type="match status" value="1"/>
</dbReference>
<protein>
    <submittedName>
        <fullName evidence="6">Transcriptional regulator</fullName>
    </submittedName>
</protein>
<dbReference type="CDD" id="cd08477">
    <property type="entry name" value="PBP2_CrgA_like_8"/>
    <property type="match status" value="1"/>
</dbReference>
<reference evidence="6 7" key="1">
    <citation type="submission" date="2018-02" db="EMBL/GenBank/DDBJ databases">
        <title>Solimicrobium silvestre gen. nov., sp. nov., isolated from alpine forest soil.</title>
        <authorList>
            <person name="Margesin R."/>
            <person name="Albuquerque L."/>
            <person name="Zhang D.-C."/>
            <person name="Froufe H.J.C."/>
            <person name="Severino R."/>
            <person name="Roxo I."/>
            <person name="Egas C."/>
            <person name="Da Costa M.S."/>
        </authorList>
    </citation>
    <scope>NUCLEOTIDE SEQUENCE [LARGE SCALE GENOMIC DNA]</scope>
    <source>
        <strain evidence="6 7">S20-91</strain>
    </source>
</reference>
<dbReference type="InterPro" id="IPR005119">
    <property type="entry name" value="LysR_subst-bd"/>
</dbReference>
<evidence type="ECO:0000313" key="7">
    <source>
        <dbReference type="Proteomes" id="UP000237839"/>
    </source>
</evidence>
<keyword evidence="3" id="KW-0238">DNA-binding</keyword>
<evidence type="ECO:0000256" key="1">
    <source>
        <dbReference type="ARBA" id="ARBA00009437"/>
    </source>
</evidence>
<keyword evidence="4" id="KW-0804">Transcription</keyword>
<dbReference type="FunFam" id="1.10.10.10:FF:000001">
    <property type="entry name" value="LysR family transcriptional regulator"/>
    <property type="match status" value="1"/>
</dbReference>
<dbReference type="Gene3D" id="1.10.10.10">
    <property type="entry name" value="Winged helix-like DNA-binding domain superfamily/Winged helix DNA-binding domain"/>
    <property type="match status" value="1"/>
</dbReference>
<evidence type="ECO:0000256" key="3">
    <source>
        <dbReference type="ARBA" id="ARBA00023125"/>
    </source>
</evidence>
<dbReference type="InterPro" id="IPR036390">
    <property type="entry name" value="WH_DNA-bd_sf"/>
</dbReference>
<dbReference type="PANTHER" id="PTHR30537">
    <property type="entry name" value="HTH-TYPE TRANSCRIPTIONAL REGULATOR"/>
    <property type="match status" value="1"/>
</dbReference>
<keyword evidence="2" id="KW-0805">Transcription regulation</keyword>
<evidence type="ECO:0000313" key="6">
    <source>
        <dbReference type="EMBL" id="PRC93310.1"/>
    </source>
</evidence>
<dbReference type="InterPro" id="IPR058163">
    <property type="entry name" value="LysR-type_TF_proteobact-type"/>
</dbReference>
<accession>A0A2S9H031</accession>
<evidence type="ECO:0000259" key="5">
    <source>
        <dbReference type="PROSITE" id="PS50931"/>
    </source>
</evidence>
<dbReference type="EMBL" id="PUGF01000008">
    <property type="protein sequence ID" value="PRC93310.1"/>
    <property type="molecule type" value="Genomic_DNA"/>
</dbReference>
<dbReference type="OrthoDB" id="9026421at2"/>
<dbReference type="InterPro" id="IPR036388">
    <property type="entry name" value="WH-like_DNA-bd_sf"/>
</dbReference>
<dbReference type="InterPro" id="IPR000847">
    <property type="entry name" value="LysR_HTH_N"/>
</dbReference>
<organism evidence="6 7">
    <name type="scientific">Solimicrobium silvestre</name>
    <dbReference type="NCBI Taxonomy" id="2099400"/>
    <lineage>
        <taxon>Bacteria</taxon>
        <taxon>Pseudomonadati</taxon>
        <taxon>Pseudomonadota</taxon>
        <taxon>Betaproteobacteria</taxon>
        <taxon>Burkholderiales</taxon>
        <taxon>Oxalobacteraceae</taxon>
        <taxon>Solimicrobium</taxon>
    </lineage>
</organism>
<dbReference type="SUPFAM" id="SSF46785">
    <property type="entry name" value="Winged helix' DNA-binding domain"/>
    <property type="match status" value="1"/>
</dbReference>
<dbReference type="PROSITE" id="PS50931">
    <property type="entry name" value="HTH_LYSR"/>
    <property type="match status" value="1"/>
</dbReference>
<dbReference type="SUPFAM" id="SSF53850">
    <property type="entry name" value="Periplasmic binding protein-like II"/>
    <property type="match status" value="1"/>
</dbReference>
<dbReference type="PANTHER" id="PTHR30537:SF5">
    <property type="entry name" value="HTH-TYPE TRANSCRIPTIONAL ACTIVATOR TTDR-RELATED"/>
    <property type="match status" value="1"/>
</dbReference>
<dbReference type="GO" id="GO:0003700">
    <property type="term" value="F:DNA-binding transcription factor activity"/>
    <property type="evidence" value="ECO:0007669"/>
    <property type="project" value="InterPro"/>
</dbReference>
<dbReference type="FunFam" id="3.40.190.290:FF:000001">
    <property type="entry name" value="Transcriptional regulator, LysR family"/>
    <property type="match status" value="1"/>
</dbReference>
<dbReference type="GO" id="GO:0006351">
    <property type="term" value="P:DNA-templated transcription"/>
    <property type="evidence" value="ECO:0007669"/>
    <property type="project" value="TreeGrafter"/>
</dbReference>
<keyword evidence="7" id="KW-1185">Reference proteome</keyword>
<name>A0A2S9H031_9BURK</name>